<dbReference type="CTD" id="10964"/>
<proteinExistence type="predicted"/>
<evidence type="ECO:0000313" key="1">
    <source>
        <dbReference type="Proteomes" id="UP000694906"/>
    </source>
</evidence>
<organism evidence="1 2">
    <name type="scientific">Heterocephalus glaber</name>
    <name type="common">Naked mole rat</name>
    <dbReference type="NCBI Taxonomy" id="10181"/>
    <lineage>
        <taxon>Eukaryota</taxon>
        <taxon>Metazoa</taxon>
        <taxon>Chordata</taxon>
        <taxon>Craniata</taxon>
        <taxon>Vertebrata</taxon>
        <taxon>Euteleostomi</taxon>
        <taxon>Mammalia</taxon>
        <taxon>Eutheria</taxon>
        <taxon>Euarchontoglires</taxon>
        <taxon>Glires</taxon>
        <taxon>Rodentia</taxon>
        <taxon>Hystricomorpha</taxon>
        <taxon>Bathyergidae</taxon>
        <taxon>Heterocephalus</taxon>
    </lineage>
</organism>
<gene>
    <name evidence="2" type="primary">Ifi44l</name>
</gene>
<protein>
    <submittedName>
        <fullName evidence="2">Interferon-induced protein 44-like</fullName>
    </submittedName>
</protein>
<evidence type="ECO:0000313" key="2">
    <source>
        <dbReference type="RefSeq" id="XP_021111136.1"/>
    </source>
</evidence>
<dbReference type="RefSeq" id="XP_021111136.1">
    <property type="nucleotide sequence ID" value="XM_021255477.1"/>
</dbReference>
<dbReference type="AlphaFoldDB" id="A0AAX6SNG9"/>
<sequence>MDSSKSYRQSIEHLEFAFSDIFVVSNYVSERAPDPEKDILTLSAARQTLWAADDFEEGSATQYQNNETEKGENTGRELAKITGIYFIYVKDEDAYTKAHYF</sequence>
<accession>A0AAX6SNG9</accession>
<keyword evidence="1" id="KW-1185">Reference proteome</keyword>
<dbReference type="GeneID" id="101697690"/>
<dbReference type="Proteomes" id="UP000694906">
    <property type="component" value="Unplaced"/>
</dbReference>
<reference evidence="2" key="1">
    <citation type="submission" date="2025-08" db="UniProtKB">
        <authorList>
            <consortium name="RefSeq"/>
        </authorList>
    </citation>
    <scope>IDENTIFICATION</scope>
</reference>
<name>A0AAX6SNG9_HETGA</name>